<feature type="domain" description="Major facilitator superfamily (MFS) profile" evidence="11">
    <location>
        <begin position="81"/>
        <end position="570"/>
    </location>
</feature>
<dbReference type="Proteomes" id="UP000241818">
    <property type="component" value="Unassembled WGS sequence"/>
</dbReference>
<feature type="transmembrane region" description="Helical" evidence="10">
    <location>
        <begin position="307"/>
        <end position="327"/>
    </location>
</feature>
<dbReference type="GeneID" id="36576553"/>
<dbReference type="PANTHER" id="PTHR23501:SF49">
    <property type="entry name" value="MAJOR FACILITATOR SUPERFAMILY (MFS) PROFILE DOMAIN-CONTAINING PROTEIN"/>
    <property type="match status" value="1"/>
</dbReference>
<evidence type="ECO:0000256" key="8">
    <source>
        <dbReference type="ARBA" id="ARBA00023180"/>
    </source>
</evidence>
<evidence type="ECO:0000259" key="11">
    <source>
        <dbReference type="PROSITE" id="PS50850"/>
    </source>
</evidence>
<sequence length="593" mass="63978">MLVNQDCPSQEIQGNGIQGPLTRDRDAESVEEVRPEGEKEKEAEEANKAETGGEGEGGEENESETENEEPIYPGPWALTFLLIGLCLSIFLISLDRTIITTAIPFITRDFNSPEDIGWYGSAYLLTASAFQPLYGRIFMLFNIKWSYLVSLGTFLAGSLLCGIAPNSITLIIGRSIAGLGSAGILTGSFVVISHAMPLKKRPVWTAVVGMMFGLGATVGPLLGGVFTDLVTWRWCFYFNLPIGGATLASMVFFFRPPKKHALMGKSFFYRITELDLIGNAILLGASIMLFLALQFTEQQVAWDSAEIIGLLVGAGITFIIFCVWQWWKADGALIPPRIIKQRSVAASCMTGFFIYACILIQTYFLPYWFQAVKAYSAVQSGIAMIPYVAASAVCSLLAGVFVSKNGYFTAPAILGCAIGTVGCGFISTITPSTPSARWIGYEILTSAGIGFAIQQGFSAIQIVLPLDEVAIGTAAVVAFQSLGGAVFVSVGNTILQNSLLSASRHNQLPGVDIQAVIKAGATEFRKKVPPEAIPALVAIYVKALQKVFLAAIPMAGLAFVSCLFLEWKSVNEKRAEDEEAQRGKARDRKAVHM</sequence>
<evidence type="ECO:0000256" key="7">
    <source>
        <dbReference type="ARBA" id="ARBA00023136"/>
    </source>
</evidence>
<dbReference type="GO" id="GO:0005886">
    <property type="term" value="C:plasma membrane"/>
    <property type="evidence" value="ECO:0007669"/>
    <property type="project" value="UniProtKB-SubCell"/>
</dbReference>
<dbReference type="InterPro" id="IPR036259">
    <property type="entry name" value="MFS_trans_sf"/>
</dbReference>
<keyword evidence="4" id="KW-1003">Cell membrane</keyword>
<dbReference type="AlphaFoldDB" id="A0A2T3AP26"/>
<feature type="transmembrane region" description="Helical" evidence="10">
    <location>
        <begin position="171"/>
        <end position="191"/>
    </location>
</feature>
<name>A0A2T3AP26_AMORE</name>
<dbReference type="PRINTS" id="PR01036">
    <property type="entry name" value="TCRTETB"/>
</dbReference>
<dbReference type="PROSITE" id="PS50850">
    <property type="entry name" value="MFS"/>
    <property type="match status" value="1"/>
</dbReference>
<feature type="transmembrane region" description="Helical" evidence="10">
    <location>
        <begin position="348"/>
        <end position="369"/>
    </location>
</feature>
<dbReference type="Pfam" id="PF07690">
    <property type="entry name" value="MFS_1"/>
    <property type="match status" value="1"/>
</dbReference>
<dbReference type="OrthoDB" id="10021397at2759"/>
<feature type="compositionally biased region" description="Acidic residues" evidence="9">
    <location>
        <begin position="56"/>
        <end position="69"/>
    </location>
</feature>
<feature type="transmembrane region" description="Helical" evidence="10">
    <location>
        <begin position="236"/>
        <end position="255"/>
    </location>
</feature>
<evidence type="ECO:0000313" key="13">
    <source>
        <dbReference type="Proteomes" id="UP000241818"/>
    </source>
</evidence>
<keyword evidence="5 10" id="KW-0812">Transmembrane</keyword>
<feature type="compositionally biased region" description="Basic and acidic residues" evidence="9">
    <location>
        <begin position="22"/>
        <end position="48"/>
    </location>
</feature>
<comment type="subcellular location">
    <subcellularLocation>
        <location evidence="1">Cell membrane</location>
        <topology evidence="1">Multi-pass membrane protein</topology>
    </subcellularLocation>
</comment>
<dbReference type="InParanoid" id="A0A2T3AP26"/>
<feature type="transmembrane region" description="Helical" evidence="10">
    <location>
        <begin position="408"/>
        <end position="427"/>
    </location>
</feature>
<dbReference type="FunCoup" id="A0A2T3AP26">
    <property type="interactions" value="66"/>
</dbReference>
<evidence type="ECO:0000256" key="5">
    <source>
        <dbReference type="ARBA" id="ARBA00022692"/>
    </source>
</evidence>
<dbReference type="InterPro" id="IPR011701">
    <property type="entry name" value="MFS"/>
</dbReference>
<keyword evidence="13" id="KW-1185">Reference proteome</keyword>
<proteinExistence type="inferred from homology"/>
<evidence type="ECO:0000256" key="3">
    <source>
        <dbReference type="ARBA" id="ARBA00022448"/>
    </source>
</evidence>
<dbReference type="Gene3D" id="1.20.1250.20">
    <property type="entry name" value="MFS general substrate transporter like domains"/>
    <property type="match status" value="2"/>
</dbReference>
<dbReference type="PANTHER" id="PTHR23501">
    <property type="entry name" value="MAJOR FACILITATOR SUPERFAMILY"/>
    <property type="match status" value="1"/>
</dbReference>
<evidence type="ECO:0000256" key="9">
    <source>
        <dbReference type="SAM" id="MobiDB-lite"/>
    </source>
</evidence>
<evidence type="ECO:0000256" key="10">
    <source>
        <dbReference type="SAM" id="Phobius"/>
    </source>
</evidence>
<feature type="transmembrane region" description="Helical" evidence="10">
    <location>
        <begin position="547"/>
        <end position="565"/>
    </location>
</feature>
<accession>A0A2T3AP26</accession>
<feature type="compositionally biased region" description="Polar residues" evidence="9">
    <location>
        <begin position="1"/>
        <end position="15"/>
    </location>
</feature>
<dbReference type="CDD" id="cd17502">
    <property type="entry name" value="MFS_Azr1_MDR_like"/>
    <property type="match status" value="1"/>
</dbReference>
<feature type="transmembrane region" description="Helical" evidence="10">
    <location>
        <begin position="439"/>
        <end position="457"/>
    </location>
</feature>
<dbReference type="RefSeq" id="XP_024716413.1">
    <property type="nucleotide sequence ID" value="XM_024868472.1"/>
</dbReference>
<feature type="region of interest" description="Disordered" evidence="9">
    <location>
        <begin position="1"/>
        <end position="69"/>
    </location>
</feature>
<feature type="transmembrane region" description="Helical" evidence="10">
    <location>
        <begin position="469"/>
        <end position="490"/>
    </location>
</feature>
<evidence type="ECO:0000256" key="1">
    <source>
        <dbReference type="ARBA" id="ARBA00004651"/>
    </source>
</evidence>
<dbReference type="GO" id="GO:0022857">
    <property type="term" value="F:transmembrane transporter activity"/>
    <property type="evidence" value="ECO:0007669"/>
    <property type="project" value="InterPro"/>
</dbReference>
<feature type="transmembrane region" description="Helical" evidence="10">
    <location>
        <begin position="276"/>
        <end position="295"/>
    </location>
</feature>
<keyword evidence="7 10" id="KW-0472">Membrane</keyword>
<feature type="transmembrane region" description="Helical" evidence="10">
    <location>
        <begin position="76"/>
        <end position="94"/>
    </location>
</feature>
<keyword evidence="6 10" id="KW-1133">Transmembrane helix</keyword>
<protein>
    <recommendedName>
        <fullName evidence="11">Major facilitator superfamily (MFS) profile domain-containing protein</fullName>
    </recommendedName>
</protein>
<dbReference type="FunFam" id="1.20.1720.10:FF:000012">
    <property type="entry name" value="MFS toxin efflux pump (AflT)"/>
    <property type="match status" value="1"/>
</dbReference>
<feature type="transmembrane region" description="Helical" evidence="10">
    <location>
        <begin position="145"/>
        <end position="165"/>
    </location>
</feature>
<comment type="similarity">
    <text evidence="2">Belongs to the major facilitator superfamily. TCR/Tet family.</text>
</comment>
<reference evidence="12 13" key="1">
    <citation type="journal article" date="2018" name="New Phytol.">
        <title>Comparative genomics and transcriptomics depict ericoid mycorrhizal fungi as versatile saprotrophs and plant mutualists.</title>
        <authorList>
            <person name="Martino E."/>
            <person name="Morin E."/>
            <person name="Grelet G.A."/>
            <person name="Kuo A."/>
            <person name="Kohler A."/>
            <person name="Daghino S."/>
            <person name="Barry K.W."/>
            <person name="Cichocki N."/>
            <person name="Clum A."/>
            <person name="Dockter R.B."/>
            <person name="Hainaut M."/>
            <person name="Kuo R.C."/>
            <person name="LaButti K."/>
            <person name="Lindahl B.D."/>
            <person name="Lindquist E.A."/>
            <person name="Lipzen A."/>
            <person name="Khouja H.R."/>
            <person name="Magnuson J."/>
            <person name="Murat C."/>
            <person name="Ohm R.A."/>
            <person name="Singer S.W."/>
            <person name="Spatafora J.W."/>
            <person name="Wang M."/>
            <person name="Veneault-Fourrey C."/>
            <person name="Henrissat B."/>
            <person name="Grigoriev I.V."/>
            <person name="Martin F.M."/>
            <person name="Perotto S."/>
        </authorList>
    </citation>
    <scope>NUCLEOTIDE SEQUENCE [LARGE SCALE GENOMIC DNA]</scope>
    <source>
        <strain evidence="12 13">ATCC 22711</strain>
    </source>
</reference>
<gene>
    <name evidence="12" type="ORF">M430DRAFT_54492</name>
</gene>
<dbReference type="InterPro" id="IPR020846">
    <property type="entry name" value="MFS_dom"/>
</dbReference>
<evidence type="ECO:0000256" key="2">
    <source>
        <dbReference type="ARBA" id="ARBA00007520"/>
    </source>
</evidence>
<keyword evidence="3" id="KW-0813">Transport</keyword>
<feature type="transmembrane region" description="Helical" evidence="10">
    <location>
        <begin position="381"/>
        <end position="401"/>
    </location>
</feature>
<evidence type="ECO:0000256" key="4">
    <source>
        <dbReference type="ARBA" id="ARBA00022475"/>
    </source>
</evidence>
<dbReference type="FunFam" id="1.20.1250.20:FF:000489">
    <property type="entry name" value="MFS general substrate transporter"/>
    <property type="match status" value="1"/>
</dbReference>
<evidence type="ECO:0000313" key="12">
    <source>
        <dbReference type="EMBL" id="PSS06683.1"/>
    </source>
</evidence>
<organism evidence="12 13">
    <name type="scientific">Amorphotheca resinae ATCC 22711</name>
    <dbReference type="NCBI Taxonomy" id="857342"/>
    <lineage>
        <taxon>Eukaryota</taxon>
        <taxon>Fungi</taxon>
        <taxon>Dikarya</taxon>
        <taxon>Ascomycota</taxon>
        <taxon>Pezizomycotina</taxon>
        <taxon>Leotiomycetes</taxon>
        <taxon>Helotiales</taxon>
        <taxon>Amorphothecaceae</taxon>
        <taxon>Amorphotheca</taxon>
    </lineage>
</organism>
<dbReference type="EMBL" id="KZ679020">
    <property type="protein sequence ID" value="PSS06683.1"/>
    <property type="molecule type" value="Genomic_DNA"/>
</dbReference>
<dbReference type="FunFam" id="1.20.1250.20:FF:000196">
    <property type="entry name" value="MFS toxin efflux pump (AflT)"/>
    <property type="match status" value="1"/>
</dbReference>
<feature type="transmembrane region" description="Helical" evidence="10">
    <location>
        <begin position="203"/>
        <end position="224"/>
    </location>
</feature>
<evidence type="ECO:0000256" key="6">
    <source>
        <dbReference type="ARBA" id="ARBA00022989"/>
    </source>
</evidence>
<dbReference type="SUPFAM" id="SSF103473">
    <property type="entry name" value="MFS general substrate transporter"/>
    <property type="match status" value="1"/>
</dbReference>
<keyword evidence="8" id="KW-0325">Glycoprotein</keyword>